<protein>
    <submittedName>
        <fullName evidence="2">EOG090X0GJG</fullName>
    </submittedName>
</protein>
<evidence type="ECO:0000256" key="1">
    <source>
        <dbReference type="ARBA" id="ARBA00005939"/>
    </source>
</evidence>
<gene>
    <name evidence="2" type="primary">EOG090X0GJG</name>
</gene>
<dbReference type="PANTHER" id="PTHR13054:SF2">
    <property type="entry name" value="PROTEIN DGCR6"/>
    <property type="match status" value="1"/>
</dbReference>
<proteinExistence type="inferred from homology"/>
<dbReference type="Pfam" id="PF07324">
    <property type="entry name" value="DGCR6"/>
    <property type="match status" value="1"/>
</dbReference>
<dbReference type="InterPro" id="IPR010849">
    <property type="entry name" value="Gonadal"/>
</dbReference>
<sequence length="114" mass="13086">MESAEELQKKLYVLLEQLQELARKLPIQYQQRMSYELLSSLANCLLNETIFKIVEGMSEIQQLDQLATTQQTSLEKAGVPGFSVTSDPVEVRVQMYLLEFILKLAKNEDINFNS</sequence>
<accession>A0A9N6ZF22</accession>
<comment type="similarity">
    <text evidence="1">Belongs to the gonadal family.</text>
</comment>
<dbReference type="EMBL" id="OC978487">
    <property type="protein sequence ID" value="CAG4635142.1"/>
    <property type="molecule type" value="Genomic_DNA"/>
</dbReference>
<evidence type="ECO:0000313" key="2">
    <source>
        <dbReference type="EMBL" id="CAG4635142.1"/>
    </source>
</evidence>
<dbReference type="AlphaFoldDB" id="A0A9N6ZF22"/>
<organism evidence="2">
    <name type="scientific">Alona affinis</name>
    <dbReference type="NCBI Taxonomy" id="381656"/>
    <lineage>
        <taxon>Eukaryota</taxon>
        <taxon>Metazoa</taxon>
        <taxon>Ecdysozoa</taxon>
        <taxon>Arthropoda</taxon>
        <taxon>Crustacea</taxon>
        <taxon>Branchiopoda</taxon>
        <taxon>Diplostraca</taxon>
        <taxon>Cladocera</taxon>
        <taxon>Anomopoda</taxon>
        <taxon>Chydoridae</taxon>
        <taxon>Alona</taxon>
    </lineage>
</organism>
<name>A0A9N6ZF22_9CRUS</name>
<reference evidence="2" key="1">
    <citation type="submission" date="2021-04" db="EMBL/GenBank/DDBJ databases">
        <authorList>
            <person name="Cornetti L."/>
        </authorList>
    </citation>
    <scope>NUCLEOTIDE SEQUENCE</scope>
</reference>
<dbReference type="PANTHER" id="PTHR13054">
    <property type="entry name" value="DIGEORGE SYNDROME CRITICAL REGION 6 DGCR6 FAMILY MEMBER"/>
    <property type="match status" value="1"/>
</dbReference>